<evidence type="ECO:0000256" key="6">
    <source>
        <dbReference type="ARBA" id="ARBA00022679"/>
    </source>
</evidence>
<keyword evidence="4" id="KW-0436">Ligase</keyword>
<dbReference type="Pfam" id="PF01926">
    <property type="entry name" value="MMR_HSR1"/>
    <property type="match status" value="1"/>
</dbReference>
<dbReference type="Pfam" id="PF08275">
    <property type="entry name" value="DNAG_N"/>
    <property type="match status" value="1"/>
</dbReference>
<keyword evidence="21" id="KW-1185">Reference proteome</keyword>
<evidence type="ECO:0000313" key="21">
    <source>
        <dbReference type="Proteomes" id="UP000789901"/>
    </source>
</evidence>
<dbReference type="PANTHER" id="PTHR30313:SF2">
    <property type="entry name" value="DNA PRIMASE"/>
    <property type="match status" value="1"/>
</dbReference>
<accession>A0ABN7UBM7</accession>
<dbReference type="InterPro" id="IPR033708">
    <property type="entry name" value="Anticodon_Ile_BEm"/>
</dbReference>
<evidence type="ECO:0000256" key="5">
    <source>
        <dbReference type="ARBA" id="ARBA00022603"/>
    </source>
</evidence>
<keyword evidence="8" id="KW-0235">DNA replication</keyword>
<keyword evidence="13" id="KW-0067">ATP-binding</keyword>
<dbReference type="SUPFAM" id="SSF53335">
    <property type="entry name" value="S-adenosyl-L-methionine-dependent methyltransferases"/>
    <property type="match status" value="1"/>
</dbReference>
<evidence type="ECO:0000256" key="7">
    <source>
        <dbReference type="ARBA" id="ARBA00022695"/>
    </source>
</evidence>
<keyword evidence="17" id="KW-0175">Coiled coil</keyword>
<dbReference type="InterPro" id="IPR014729">
    <property type="entry name" value="Rossmann-like_a/b/a_fold"/>
</dbReference>
<evidence type="ECO:0000256" key="11">
    <source>
        <dbReference type="ARBA" id="ARBA00022771"/>
    </source>
</evidence>
<proteinExistence type="predicted"/>
<dbReference type="InterPro" id="IPR050219">
    <property type="entry name" value="DnaG_primase"/>
</dbReference>
<dbReference type="SMART" id="SM00400">
    <property type="entry name" value="ZnF_CHCC"/>
    <property type="match status" value="1"/>
</dbReference>
<dbReference type="InterPro" id="IPR006171">
    <property type="entry name" value="TOPRIM_dom"/>
</dbReference>
<evidence type="ECO:0000313" key="20">
    <source>
        <dbReference type="EMBL" id="CAG8536792.1"/>
    </source>
</evidence>
<evidence type="ECO:0000259" key="18">
    <source>
        <dbReference type="SMART" id="SM00400"/>
    </source>
</evidence>
<feature type="coiled-coil region" evidence="17">
    <location>
        <begin position="401"/>
        <end position="494"/>
    </location>
</feature>
<evidence type="ECO:0000256" key="8">
    <source>
        <dbReference type="ARBA" id="ARBA00022705"/>
    </source>
</evidence>
<keyword evidence="3" id="KW-0639">Primosome</keyword>
<dbReference type="InterPro" id="IPR029063">
    <property type="entry name" value="SAM-dependent_MTases_sf"/>
</dbReference>
<evidence type="ECO:0000256" key="16">
    <source>
        <dbReference type="ARBA" id="ARBA00023163"/>
    </source>
</evidence>
<evidence type="ECO:0000256" key="9">
    <source>
        <dbReference type="ARBA" id="ARBA00022723"/>
    </source>
</evidence>
<feature type="domain" description="Zinc finger CHC2-type" evidence="18">
    <location>
        <begin position="33"/>
        <end position="86"/>
    </location>
</feature>
<dbReference type="InterPro" id="IPR009080">
    <property type="entry name" value="tRNAsynth_Ia_anticodon-bd"/>
</dbReference>
<gene>
    <name evidence="20" type="ORF">GMARGA_LOCUS3889</name>
</gene>
<evidence type="ECO:0000256" key="13">
    <source>
        <dbReference type="ARBA" id="ARBA00022840"/>
    </source>
</evidence>
<dbReference type="Gene3D" id="3.40.50.300">
    <property type="entry name" value="P-loop containing nucleotide triphosphate hydrolases"/>
    <property type="match status" value="1"/>
</dbReference>
<comment type="subcellular location">
    <subcellularLocation>
        <location evidence="1">Cytoplasm</location>
    </subcellularLocation>
</comment>
<comment type="caution">
    <text evidence="20">The sequence shown here is derived from an EMBL/GenBank/DDBJ whole genome shotgun (WGS) entry which is preliminary data.</text>
</comment>
<dbReference type="Gene3D" id="1.10.730.20">
    <property type="match status" value="2"/>
</dbReference>
<keyword evidence="14" id="KW-0648">Protein biosynthesis</keyword>
<dbReference type="InterPro" id="IPR013155">
    <property type="entry name" value="M/V/L/I-tRNA-synth_anticd-bd"/>
</dbReference>
<evidence type="ECO:0000256" key="12">
    <source>
        <dbReference type="ARBA" id="ARBA00022833"/>
    </source>
</evidence>
<keyword evidence="10" id="KW-0547">Nucleotide-binding</keyword>
<dbReference type="InterPro" id="IPR006073">
    <property type="entry name" value="GTP-bd"/>
</dbReference>
<dbReference type="SUPFAM" id="SSF52540">
    <property type="entry name" value="P-loop containing nucleoside triphosphate hydrolases"/>
    <property type="match status" value="1"/>
</dbReference>
<dbReference type="InterPro" id="IPR001525">
    <property type="entry name" value="C5_MeTfrase"/>
</dbReference>
<keyword evidence="11" id="KW-0863">Zinc-finger</keyword>
<evidence type="ECO:0000259" key="19">
    <source>
        <dbReference type="SMART" id="SM00493"/>
    </source>
</evidence>
<dbReference type="SUPFAM" id="SSF56731">
    <property type="entry name" value="DNA primase core"/>
    <property type="match status" value="1"/>
</dbReference>
<keyword evidence="2" id="KW-0240">DNA-directed RNA polymerase</keyword>
<dbReference type="InterPro" id="IPR002694">
    <property type="entry name" value="Znf_CHC2"/>
</dbReference>
<dbReference type="InterPro" id="IPR013264">
    <property type="entry name" value="DNAG_N"/>
</dbReference>
<sequence>MKYNDLMDTNSILNLLTTHLQFSLRQRGKNIFFLCLFHDDKSPSLCFEPKAKFFKCFACGFSARNIFEFWVKYRKGAKTVTAAELRQAAREIMKDIYQHNLLTFLGRKILNYLQNQRQLTPQLIDRFSLGCSINNKQLINLLFSHQEFSAGLLQTNLGQINNNNQAYDYFAAHQLIFPLTNENGKIVAFASRKITVGPEESKYNYLSNYQTYQKSALLYNYAAAQQNRAEDCYLVEGFFDVISLTGLGVENCVALLGTNCSTKQVQLLRQLKKRIILFLDGDRAGREATINIALALLEKEIDCEIISHSYQGDPDEICRQEKSEQVFNILQTRQNPYLFILDYYFQEHKIAVYKKQIEYFVNQWQKKNQDQIEPEFLEDEGILTSEPNQLDLSSLEELIKLDNLNISYQSITAENQVLQTKIAAKSKQLNQAQTEIEELKNDLRDYQNASTSIGEIAKIVEEYEGKIAKVEETKKQLRDHLLTAQSALESLHKEDEAKDKLAVFLLKEGVMLTTMKPKKRCDSGPVPKSAKLFFQPARGSVPTTPLSHKERKEYFNYFNTNQQSKKENLVLSHGFVVDEKGHKMSKSLGNVVDPEDVLTHFVISCDFTKEIKISISILENLRENYRKIRNTFRFLLGNLANLPPNLKEKKDLTQELSLTDYYILHQLEKLTADGKKNYNEYNFNPIYSSLLNFCINDLSAFYFEISKDRLLKIISPILPFLAEEVYQNIPFNFEIQLITDYFFPLRDDVYQLLEKARQENIITTISQASLLIHIPNVKNPPPKFFQLNLTELLMVAEIRFTPALKKDMVVGDFCSLYLEKTQLKRCLHASDYQLAQNRKRLFILGFHKEIFASPIKYNFPQSLPEKKIVRDILEVNGNRANIKGTINKGGQGERIYSIDAPAITLSASSGGCAPNTGAYLVDNTIRGLTPRECARLQGFPDSFIIPVAEKQALQQFGNSLPVNIVRLSFFSTSLNLYIIAKKLNVQTGKSKDHYYFGDLKMIKEISDETLLLNKQLRKFVAPRFLIGNKMERNGEENFSSWPALRPDYFMSISALNPTNLGQLMKQIITLLPAPRVDTDTKKRELNLLIFGPPNSGKSTLMNYLLQENRSLVTPIAGTTQEPVISH</sequence>
<dbReference type="InterPro" id="IPR034151">
    <property type="entry name" value="TOPRIM_DnaG_bac"/>
</dbReference>
<evidence type="ECO:0000256" key="2">
    <source>
        <dbReference type="ARBA" id="ARBA00022478"/>
    </source>
</evidence>
<name>A0ABN7UBM7_GIGMA</name>
<dbReference type="Pfam" id="PF08264">
    <property type="entry name" value="Anticodon_1"/>
    <property type="match status" value="1"/>
</dbReference>
<dbReference type="Pfam" id="PF00145">
    <property type="entry name" value="DNA_methylase"/>
    <property type="match status" value="2"/>
</dbReference>
<dbReference type="Gene3D" id="3.90.580.10">
    <property type="entry name" value="Zinc finger, CHC2-type domain"/>
    <property type="match status" value="1"/>
</dbReference>
<dbReference type="InterPro" id="IPR036977">
    <property type="entry name" value="DNA_primase_Znf_CHC2"/>
</dbReference>
<evidence type="ECO:0000256" key="14">
    <source>
        <dbReference type="ARBA" id="ARBA00022917"/>
    </source>
</evidence>
<dbReference type="CDD" id="cd07960">
    <property type="entry name" value="Anticodon_Ia_Ile_BEm"/>
    <property type="match status" value="1"/>
</dbReference>
<keyword evidence="9" id="KW-0479">Metal-binding</keyword>
<evidence type="ECO:0000256" key="3">
    <source>
        <dbReference type="ARBA" id="ARBA00022515"/>
    </source>
</evidence>
<evidence type="ECO:0000256" key="10">
    <source>
        <dbReference type="ARBA" id="ARBA00022741"/>
    </source>
</evidence>
<dbReference type="InterPro" id="IPR027417">
    <property type="entry name" value="P-loop_NTPase"/>
</dbReference>
<dbReference type="Gene3D" id="3.90.120.10">
    <property type="entry name" value="DNA Methylase, subunit A, domain 2"/>
    <property type="match status" value="1"/>
</dbReference>
<evidence type="ECO:0000256" key="15">
    <source>
        <dbReference type="ARBA" id="ARBA00023146"/>
    </source>
</evidence>
<evidence type="ECO:0000256" key="4">
    <source>
        <dbReference type="ARBA" id="ARBA00022598"/>
    </source>
</evidence>
<protein>
    <submittedName>
        <fullName evidence="20">6533_t:CDS:1</fullName>
    </submittedName>
</protein>
<dbReference type="CDD" id="cd03364">
    <property type="entry name" value="TOPRIM_DnaG_primases"/>
    <property type="match status" value="1"/>
</dbReference>
<feature type="domain" description="Toprim" evidence="19">
    <location>
        <begin position="230"/>
        <end position="301"/>
    </location>
</feature>
<dbReference type="PANTHER" id="PTHR30313">
    <property type="entry name" value="DNA PRIMASE"/>
    <property type="match status" value="1"/>
</dbReference>
<keyword evidence="6" id="KW-0808">Transferase</keyword>
<dbReference type="Proteomes" id="UP000789901">
    <property type="component" value="Unassembled WGS sequence"/>
</dbReference>
<dbReference type="SUPFAM" id="SSF52374">
    <property type="entry name" value="Nucleotidylyl transferase"/>
    <property type="match status" value="1"/>
</dbReference>
<dbReference type="Gene3D" id="3.40.50.620">
    <property type="entry name" value="HUPs"/>
    <property type="match status" value="1"/>
</dbReference>
<keyword evidence="7" id="KW-0548">Nucleotidyltransferase</keyword>
<keyword evidence="12" id="KW-0862">Zinc</keyword>
<dbReference type="InterPro" id="IPR037068">
    <property type="entry name" value="DNA_primase_core_N_sf"/>
</dbReference>
<dbReference type="EMBL" id="CAJVQB010001463">
    <property type="protein sequence ID" value="CAG8536792.1"/>
    <property type="molecule type" value="Genomic_DNA"/>
</dbReference>
<reference evidence="20 21" key="1">
    <citation type="submission" date="2021-06" db="EMBL/GenBank/DDBJ databases">
        <authorList>
            <person name="Kallberg Y."/>
            <person name="Tangrot J."/>
            <person name="Rosling A."/>
        </authorList>
    </citation>
    <scope>NUCLEOTIDE SEQUENCE [LARGE SCALE GENOMIC DNA]</scope>
    <source>
        <strain evidence="20 21">120-4 pot B 10/14</strain>
    </source>
</reference>
<dbReference type="Gene3D" id="3.40.1360.10">
    <property type="match status" value="1"/>
</dbReference>
<dbReference type="SUPFAM" id="SSF47323">
    <property type="entry name" value="Anticodon-binding domain of a subclass of class I aminoacyl-tRNA synthetases"/>
    <property type="match status" value="1"/>
</dbReference>
<dbReference type="InterPro" id="IPR002300">
    <property type="entry name" value="aa-tRNA-synth_Ia"/>
</dbReference>
<dbReference type="Pfam" id="PF01807">
    <property type="entry name" value="Zn_ribbon_DnaG"/>
    <property type="match status" value="1"/>
</dbReference>
<dbReference type="SMART" id="SM00493">
    <property type="entry name" value="TOPRIM"/>
    <property type="match status" value="1"/>
</dbReference>
<keyword evidence="15" id="KW-0030">Aminoacyl-tRNA synthetase</keyword>
<organism evidence="20 21">
    <name type="scientific">Gigaspora margarita</name>
    <dbReference type="NCBI Taxonomy" id="4874"/>
    <lineage>
        <taxon>Eukaryota</taxon>
        <taxon>Fungi</taxon>
        <taxon>Fungi incertae sedis</taxon>
        <taxon>Mucoromycota</taxon>
        <taxon>Glomeromycotina</taxon>
        <taxon>Glomeromycetes</taxon>
        <taxon>Diversisporales</taxon>
        <taxon>Gigasporaceae</taxon>
        <taxon>Gigaspora</taxon>
    </lineage>
</organism>
<dbReference type="Pfam" id="PF00133">
    <property type="entry name" value="tRNA-synt_1"/>
    <property type="match status" value="1"/>
</dbReference>
<evidence type="ECO:0000256" key="1">
    <source>
        <dbReference type="ARBA" id="ARBA00004496"/>
    </source>
</evidence>
<keyword evidence="5" id="KW-0489">Methyltransferase</keyword>
<keyword evidence="16" id="KW-0804">Transcription</keyword>
<dbReference type="Pfam" id="PF13155">
    <property type="entry name" value="Toprim_2"/>
    <property type="match status" value="1"/>
</dbReference>
<dbReference type="Gene3D" id="3.90.980.10">
    <property type="entry name" value="DNA primase, catalytic core, N-terminal domain"/>
    <property type="match status" value="1"/>
</dbReference>
<dbReference type="SUPFAM" id="SSF57783">
    <property type="entry name" value="Zinc beta-ribbon"/>
    <property type="match status" value="1"/>
</dbReference>
<evidence type="ECO:0000256" key="17">
    <source>
        <dbReference type="SAM" id="Coils"/>
    </source>
</evidence>